<feature type="transmembrane region" description="Helical" evidence="1">
    <location>
        <begin position="64"/>
        <end position="86"/>
    </location>
</feature>
<proteinExistence type="predicted"/>
<reference evidence="3 4" key="1">
    <citation type="submission" date="2017-02" db="EMBL/GenBank/DDBJ databases">
        <title>The complete genomic sequence of a novel cold adapted crude oil-degrading bacterium Planococcus qaidamina Y42.</title>
        <authorList>
            <person name="Yang R."/>
        </authorList>
    </citation>
    <scope>NUCLEOTIDE SEQUENCE [LARGE SCALE GENOMIC DNA]</scope>
    <source>
        <strain evidence="3 4">Y42</strain>
    </source>
</reference>
<evidence type="ECO:0000313" key="3">
    <source>
        <dbReference type="EMBL" id="AQQ55159.1"/>
    </source>
</evidence>
<organism evidence="3 4">
    <name type="scientific">Planococcus lenghuensis</name>
    <dbReference type="NCBI Taxonomy" id="2213202"/>
    <lineage>
        <taxon>Bacteria</taxon>
        <taxon>Bacillati</taxon>
        <taxon>Bacillota</taxon>
        <taxon>Bacilli</taxon>
        <taxon>Bacillales</taxon>
        <taxon>Caryophanaceae</taxon>
        <taxon>Planococcus</taxon>
    </lineage>
</organism>
<keyword evidence="4" id="KW-1185">Reference proteome</keyword>
<keyword evidence="1" id="KW-1133">Transmembrane helix</keyword>
<keyword evidence="1" id="KW-0812">Transmembrane</keyword>
<protein>
    <recommendedName>
        <fullName evidence="2">DUF5658 domain-containing protein</fullName>
    </recommendedName>
</protein>
<dbReference type="Proteomes" id="UP000188184">
    <property type="component" value="Chromosome"/>
</dbReference>
<dbReference type="EMBL" id="CP019640">
    <property type="protein sequence ID" value="AQQ55159.1"/>
    <property type="molecule type" value="Genomic_DNA"/>
</dbReference>
<feature type="domain" description="DUF5658" evidence="2">
    <location>
        <begin position="2"/>
        <end position="85"/>
    </location>
</feature>
<evidence type="ECO:0000256" key="1">
    <source>
        <dbReference type="SAM" id="Phobius"/>
    </source>
</evidence>
<accession>A0A1Q2L403</accession>
<feature type="transmembrane region" description="Helical" evidence="1">
    <location>
        <begin position="33"/>
        <end position="52"/>
    </location>
</feature>
<keyword evidence="1" id="KW-0472">Membrane</keyword>
<dbReference type="Pfam" id="PF18902">
    <property type="entry name" value="DUF5658"/>
    <property type="match status" value="1"/>
</dbReference>
<dbReference type="InterPro" id="IPR043717">
    <property type="entry name" value="DUF5658"/>
</dbReference>
<name>A0A1Q2L403_9BACL</name>
<gene>
    <name evidence="3" type="ORF">B0X71_15455</name>
</gene>
<evidence type="ECO:0000313" key="4">
    <source>
        <dbReference type="Proteomes" id="UP000188184"/>
    </source>
</evidence>
<evidence type="ECO:0000259" key="2">
    <source>
        <dbReference type="Pfam" id="PF18902"/>
    </source>
</evidence>
<dbReference type="KEGG" id="pmar:B0X71_15455"/>
<dbReference type="AlphaFoldDB" id="A0A1Q2L403"/>
<sequence length="89" mass="9936">MVLNMLDGILTYIGITSGFITEGNPLLSALSPLTILMGKLLLSLCLYGLLFTSFASIRSRLWRYGLIAANSLYSMILLLHLLWLYLLLL</sequence>